<dbReference type="InterPro" id="IPR036909">
    <property type="entry name" value="Cyt_c-like_dom_sf"/>
</dbReference>
<name>A0A1D8UR60_9PROT</name>
<dbReference type="OrthoDB" id="70223at2"/>
<dbReference type="PANTHER" id="PTHR35008:SF4">
    <property type="entry name" value="BLL4482 PROTEIN"/>
    <property type="match status" value="1"/>
</dbReference>
<gene>
    <name evidence="4" type="ORF">A0U89_02300</name>
</gene>
<evidence type="ECO:0000256" key="3">
    <source>
        <dbReference type="ARBA" id="ARBA00023004"/>
    </source>
</evidence>
<dbReference type="Proteomes" id="UP000179145">
    <property type="component" value="Chromosome"/>
</dbReference>
<keyword evidence="5" id="KW-1185">Reference proteome</keyword>
<evidence type="ECO:0000256" key="1">
    <source>
        <dbReference type="ARBA" id="ARBA00022617"/>
    </source>
</evidence>
<keyword evidence="1" id="KW-0349">Heme</keyword>
<dbReference type="AlphaFoldDB" id="A0A1D8UR60"/>
<evidence type="ECO:0000313" key="4">
    <source>
        <dbReference type="EMBL" id="AOX16145.1"/>
    </source>
</evidence>
<dbReference type="Gene3D" id="1.10.760.10">
    <property type="entry name" value="Cytochrome c-like domain"/>
    <property type="match status" value="1"/>
</dbReference>
<evidence type="ECO:0000313" key="5">
    <source>
        <dbReference type="Proteomes" id="UP000179145"/>
    </source>
</evidence>
<dbReference type="STRING" id="153496.A0U89_02300"/>
<dbReference type="EMBL" id="CP014674">
    <property type="protein sequence ID" value="AOX16145.1"/>
    <property type="molecule type" value="Genomic_DNA"/>
</dbReference>
<dbReference type="PROSITE" id="PS51007">
    <property type="entry name" value="CYTC"/>
    <property type="match status" value="1"/>
</dbReference>
<dbReference type="SUPFAM" id="SSF46626">
    <property type="entry name" value="Cytochrome c"/>
    <property type="match status" value="1"/>
</dbReference>
<dbReference type="RefSeq" id="WP_070401964.1">
    <property type="nucleotide sequence ID" value="NZ_BJVW01000013.1"/>
</dbReference>
<proteinExistence type="predicted"/>
<dbReference type="KEGG" id="kba:A0U89_02300"/>
<dbReference type="GO" id="GO:0020037">
    <property type="term" value="F:heme binding"/>
    <property type="evidence" value="ECO:0007669"/>
    <property type="project" value="InterPro"/>
</dbReference>
<dbReference type="PANTHER" id="PTHR35008">
    <property type="entry name" value="BLL4482 PROTEIN-RELATED"/>
    <property type="match status" value="1"/>
</dbReference>
<accession>A0A1D8UR60</accession>
<dbReference type="InterPro" id="IPR051459">
    <property type="entry name" value="Cytochrome_c-type_DH"/>
</dbReference>
<sequence length="152" mass="15778">MKKSALPLLALMLSATPALADADGANLYGSNCSACHQAGGKGSPGQFPPLAGRLDKIAATPEGKTYLAYVLLNGLHGSIQASGARYAGFMPPFKSLSDDQIATILTYLVSLGDTKPAPVFTTKDIQVARSTPKKAKEVAAERQALDTAHPIP</sequence>
<reference evidence="4 5" key="1">
    <citation type="journal article" date="2016" name="Microb. Cell Fact.">
        <title>Dissection of exopolysaccharide biosynthesis in Kozakia baliensis.</title>
        <authorList>
            <person name="Brandt J.U."/>
            <person name="Jakob F."/>
            <person name="Behr J."/>
            <person name="Geissler A.J."/>
            <person name="Vogel R.F."/>
        </authorList>
    </citation>
    <scope>NUCLEOTIDE SEQUENCE [LARGE SCALE GENOMIC DNA]</scope>
    <source>
        <strain evidence="4 5">DSM 14400</strain>
    </source>
</reference>
<evidence type="ECO:0000256" key="2">
    <source>
        <dbReference type="ARBA" id="ARBA00022723"/>
    </source>
</evidence>
<dbReference type="GO" id="GO:0046872">
    <property type="term" value="F:metal ion binding"/>
    <property type="evidence" value="ECO:0007669"/>
    <property type="project" value="UniProtKB-KW"/>
</dbReference>
<dbReference type="Pfam" id="PF00034">
    <property type="entry name" value="Cytochrom_C"/>
    <property type="match status" value="1"/>
</dbReference>
<dbReference type="eggNOG" id="COG2010">
    <property type="taxonomic scope" value="Bacteria"/>
</dbReference>
<dbReference type="GO" id="GO:0009055">
    <property type="term" value="F:electron transfer activity"/>
    <property type="evidence" value="ECO:0007669"/>
    <property type="project" value="InterPro"/>
</dbReference>
<keyword evidence="3" id="KW-0408">Iron</keyword>
<organism evidence="4 5">
    <name type="scientific">Kozakia baliensis</name>
    <dbReference type="NCBI Taxonomy" id="153496"/>
    <lineage>
        <taxon>Bacteria</taxon>
        <taxon>Pseudomonadati</taxon>
        <taxon>Pseudomonadota</taxon>
        <taxon>Alphaproteobacteria</taxon>
        <taxon>Acetobacterales</taxon>
        <taxon>Acetobacteraceae</taxon>
        <taxon>Kozakia</taxon>
    </lineage>
</organism>
<protein>
    <submittedName>
        <fullName evidence="4">Uncharacterized protein</fullName>
    </submittedName>
</protein>
<dbReference type="InterPro" id="IPR009056">
    <property type="entry name" value="Cyt_c-like_dom"/>
</dbReference>
<keyword evidence="2" id="KW-0479">Metal-binding</keyword>